<keyword evidence="2" id="KW-0812">Transmembrane</keyword>
<proteinExistence type="predicted"/>
<dbReference type="EMBL" id="LSRX01002284">
    <property type="protein sequence ID" value="OLP75776.1"/>
    <property type="molecule type" value="Genomic_DNA"/>
</dbReference>
<dbReference type="Pfam" id="PF07382">
    <property type="entry name" value="HC2"/>
    <property type="match status" value="1"/>
</dbReference>
<evidence type="ECO:0000256" key="1">
    <source>
        <dbReference type="SAM" id="MobiDB-lite"/>
    </source>
</evidence>
<protein>
    <submittedName>
        <fullName evidence="3">Sperm acrosomal protein FSA-ACR.1</fullName>
    </submittedName>
</protein>
<comment type="caution">
    <text evidence="3">The sequence shown here is derived from an EMBL/GenBank/DDBJ whole genome shotgun (WGS) entry which is preliminary data.</text>
</comment>
<organism evidence="3 4">
    <name type="scientific">Symbiodinium microadriaticum</name>
    <name type="common">Dinoflagellate</name>
    <name type="synonym">Zooxanthella microadriatica</name>
    <dbReference type="NCBI Taxonomy" id="2951"/>
    <lineage>
        <taxon>Eukaryota</taxon>
        <taxon>Sar</taxon>
        <taxon>Alveolata</taxon>
        <taxon>Dinophyceae</taxon>
        <taxon>Suessiales</taxon>
        <taxon>Symbiodiniaceae</taxon>
        <taxon>Symbiodinium</taxon>
    </lineage>
</organism>
<dbReference type="Proteomes" id="UP000186817">
    <property type="component" value="Unassembled WGS sequence"/>
</dbReference>
<reference evidence="3 4" key="1">
    <citation type="submission" date="2016-02" db="EMBL/GenBank/DDBJ databases">
        <title>Genome analysis of coral dinoflagellate symbionts highlights evolutionary adaptations to a symbiotic lifestyle.</title>
        <authorList>
            <person name="Aranda M."/>
            <person name="Li Y."/>
            <person name="Liew Y.J."/>
            <person name="Baumgarten S."/>
            <person name="Simakov O."/>
            <person name="Wilson M."/>
            <person name="Piel J."/>
            <person name="Ashoor H."/>
            <person name="Bougouffa S."/>
            <person name="Bajic V.B."/>
            <person name="Ryu T."/>
            <person name="Ravasi T."/>
            <person name="Bayer T."/>
            <person name="Micklem G."/>
            <person name="Kim H."/>
            <person name="Bhak J."/>
            <person name="Lajeunesse T.C."/>
            <person name="Voolstra C.R."/>
        </authorList>
    </citation>
    <scope>NUCLEOTIDE SEQUENCE [LARGE SCALE GENOMIC DNA]</scope>
    <source>
        <strain evidence="3 4">CCMP2467</strain>
    </source>
</reference>
<feature type="transmembrane region" description="Helical" evidence="2">
    <location>
        <begin position="492"/>
        <end position="513"/>
    </location>
</feature>
<dbReference type="AlphaFoldDB" id="A0A1Q9BYM4"/>
<name>A0A1Q9BYM4_SYMMI</name>
<dbReference type="OrthoDB" id="447175at2759"/>
<accession>A0A1Q9BYM4</accession>
<feature type="transmembrane region" description="Helical" evidence="2">
    <location>
        <begin position="534"/>
        <end position="557"/>
    </location>
</feature>
<dbReference type="GO" id="GO:0030261">
    <property type="term" value="P:chromosome condensation"/>
    <property type="evidence" value="ECO:0007669"/>
    <property type="project" value="InterPro"/>
</dbReference>
<evidence type="ECO:0000313" key="4">
    <source>
        <dbReference type="Proteomes" id="UP000186817"/>
    </source>
</evidence>
<dbReference type="GO" id="GO:0030527">
    <property type="term" value="F:structural constituent of chromatin"/>
    <property type="evidence" value="ECO:0007669"/>
    <property type="project" value="InterPro"/>
</dbReference>
<feature type="region of interest" description="Disordered" evidence="1">
    <location>
        <begin position="651"/>
        <end position="683"/>
    </location>
</feature>
<keyword evidence="2" id="KW-1133">Transmembrane helix</keyword>
<dbReference type="GO" id="GO:0003677">
    <property type="term" value="F:DNA binding"/>
    <property type="evidence" value="ECO:0007669"/>
    <property type="project" value="InterPro"/>
</dbReference>
<sequence length="750" mass="77538">MAANGRGEEIVGTYCRSQVHSFKHSAIKEGAGQSAEERGDEMDEAAEVLHNHMMAGFKKLPGCWWPGEKEVLFSPNSRFAIRERYAKQDGEALVKNSVMPCLKHTPGPLSFTSLVNKLLPESWDDAAATELIDLVCVVEMLIHLPAIHPPAAVWLIYPVNPIYLIYLAVGKRLQVAYVAWEIAAVKPKSQVAYVAWEIAAVKPKSQVAYVAWEIAAVKPKSQISWGMELKLLPGTIFCAAKLLAEESFQPAVAKWQRHGELSDQASHGFGQCCPAAAPAAPAAVIMERREMQGWLVKLAFLLTFGTVAATAFVQSRPGTSSEPSVRSKSLGDAPQPLPEDTPFRWLSSASSHALTAGAVLGLVLALAQAPAVRAEDRYADVESQVVLAASPAREKAKKELLADAKKVDEFTKTKVRTTKDALLKYTEGSTTDALGTEFNDVRPARSKVRKSLQKESGGFKLAGLPDLPSFGLPSLPSAPGVAAPELSGDAGVGFASGAAVALALPALGVAGVVNSRISEKQREDAERRAREANALPVGPILTVAGVGAAALVAGSVISSIGDSFGSGEVVQEVVTTTAPAKASADKAAADKAAADKAAADKAAAEKKAAADKAAADKASADKAAADKAAAEKAAADKAAADKAAAEKKAAADKAAADKASADKAAADKAAAEKAAADKAAADKAAAEKKAAADKAAADKAAADKAAADKAAADKAAAEAKAKADKAAADKAAAPKAGGEFVWCLFPKSAK</sequence>
<gene>
    <name evidence="3" type="ORF">AK812_SmicGene44376</name>
</gene>
<evidence type="ECO:0000256" key="2">
    <source>
        <dbReference type="SAM" id="Phobius"/>
    </source>
</evidence>
<keyword evidence="4" id="KW-1185">Reference proteome</keyword>
<keyword evidence="2" id="KW-0472">Membrane</keyword>
<feature type="region of interest" description="Disordered" evidence="1">
    <location>
        <begin position="316"/>
        <end position="339"/>
    </location>
</feature>
<dbReference type="InterPro" id="IPR009970">
    <property type="entry name" value="HC2"/>
</dbReference>
<feature type="compositionally biased region" description="Polar residues" evidence="1">
    <location>
        <begin position="316"/>
        <end position="327"/>
    </location>
</feature>
<evidence type="ECO:0000313" key="3">
    <source>
        <dbReference type="EMBL" id="OLP75776.1"/>
    </source>
</evidence>